<evidence type="ECO:0000313" key="6">
    <source>
        <dbReference type="EMBL" id="CAE6436753.1"/>
    </source>
</evidence>
<organism evidence="6 7">
    <name type="scientific">Rhizoctonia solani</name>
    <dbReference type="NCBI Taxonomy" id="456999"/>
    <lineage>
        <taxon>Eukaryota</taxon>
        <taxon>Fungi</taxon>
        <taxon>Dikarya</taxon>
        <taxon>Basidiomycota</taxon>
        <taxon>Agaricomycotina</taxon>
        <taxon>Agaricomycetes</taxon>
        <taxon>Cantharellales</taxon>
        <taxon>Ceratobasidiaceae</taxon>
        <taxon>Rhizoctonia</taxon>
    </lineage>
</organism>
<feature type="transmembrane region" description="Helical" evidence="5">
    <location>
        <begin position="192"/>
        <end position="217"/>
    </location>
</feature>
<dbReference type="GO" id="GO:0016020">
    <property type="term" value="C:membrane"/>
    <property type="evidence" value="ECO:0007669"/>
    <property type="project" value="UniProtKB-SubCell"/>
</dbReference>
<comment type="caution">
    <text evidence="6">The sequence shown here is derived from an EMBL/GenBank/DDBJ whole genome shotgun (WGS) entry which is preliminary data.</text>
</comment>
<name>A0A8H2XW42_9AGAM</name>
<dbReference type="AlphaFoldDB" id="A0A8H2XW42"/>
<feature type="transmembrane region" description="Helical" evidence="5">
    <location>
        <begin position="223"/>
        <end position="248"/>
    </location>
</feature>
<evidence type="ECO:0000256" key="5">
    <source>
        <dbReference type="SAM" id="Phobius"/>
    </source>
</evidence>
<feature type="transmembrane region" description="Helical" evidence="5">
    <location>
        <begin position="372"/>
        <end position="389"/>
    </location>
</feature>
<dbReference type="Gene3D" id="1.20.1250.20">
    <property type="entry name" value="MFS general substrate transporter like domains"/>
    <property type="match status" value="1"/>
</dbReference>
<dbReference type="PANTHER" id="PTHR23507:SF1">
    <property type="entry name" value="FI18259P1-RELATED"/>
    <property type="match status" value="1"/>
</dbReference>
<feature type="transmembrane region" description="Helical" evidence="5">
    <location>
        <begin position="64"/>
        <end position="83"/>
    </location>
</feature>
<gene>
    <name evidence="6" type="ORF">RDB_LOCUS82697</name>
</gene>
<keyword evidence="2 5" id="KW-0812">Transmembrane</keyword>
<evidence type="ECO:0008006" key="8">
    <source>
        <dbReference type="Google" id="ProtNLM"/>
    </source>
</evidence>
<dbReference type="InterPro" id="IPR036259">
    <property type="entry name" value="MFS_trans_sf"/>
</dbReference>
<evidence type="ECO:0000256" key="3">
    <source>
        <dbReference type="ARBA" id="ARBA00022989"/>
    </source>
</evidence>
<proteinExistence type="predicted"/>
<keyword evidence="4 5" id="KW-0472">Membrane</keyword>
<protein>
    <recommendedName>
        <fullName evidence="8">Major facilitator superfamily (MFS) profile domain-containing protein</fullName>
    </recommendedName>
</protein>
<dbReference type="PANTHER" id="PTHR23507">
    <property type="entry name" value="ZGC:174356"/>
    <property type="match status" value="1"/>
</dbReference>
<dbReference type="GO" id="GO:0022857">
    <property type="term" value="F:transmembrane transporter activity"/>
    <property type="evidence" value="ECO:0007669"/>
    <property type="project" value="InterPro"/>
</dbReference>
<sequence length="612" mass="66969">MIQIKATGDVPDAGHMVAERASVVEDTSLAANTTTAREMEDELKKTYATKGFNRRMPWYKTPSVWWILPITVVSKIITASTIAPHTELFIKFACDDLRPEYGIDTNTVQWRPGPRDTQTNVSLTFVQNHPILDNHVMKSMLLHPDQRCFQDPAVHGAVAKLSARITSAEGIFSCLTLGWWTQYSDRAGRTKVLAITAFTMLLADALFFLVAFNAAILPGGYQILILGGVIRGLSGGLSACWAAGYAYIADCTSPSARSQIFSFWVGCIHVGSALGPSLGSLLNSYSNDLLSTFYISLVMHIIYAIFMVFIVPESLSDETRTKAEELYKADIHVPSETILGSLWRLTSFTRMLSVFVPRRLPEGRGHRRYRDWNLTLIGVAAAAVAINIGQHHFKYQYTIKTFHWSSVQLGYWLSLVGFWHALYLSVILPAILKALYAREERLSNGSGSDDEKEGQVKKIDLLVVRASLLIDLVSYILLGIVTSQAPFIGATIFLTFGEGFAPSVQSLALALSNPSAHIARREARAHGTTMPSSAKQEIGRLFGALAVIHSLGAQVVGPALFGTTFGATVGVYPRAIFWLCVIIVVLALGALGAVRLDAEAVGEDSEHEPLFA</sequence>
<dbReference type="Proteomes" id="UP000663841">
    <property type="component" value="Unassembled WGS sequence"/>
</dbReference>
<dbReference type="Pfam" id="PF07690">
    <property type="entry name" value="MFS_1"/>
    <property type="match status" value="1"/>
</dbReference>
<dbReference type="EMBL" id="CAJMWW010000088">
    <property type="protein sequence ID" value="CAE6436753.1"/>
    <property type="molecule type" value="Genomic_DNA"/>
</dbReference>
<feature type="transmembrane region" description="Helical" evidence="5">
    <location>
        <begin position="260"/>
        <end position="281"/>
    </location>
</feature>
<evidence type="ECO:0000256" key="4">
    <source>
        <dbReference type="ARBA" id="ARBA00023136"/>
    </source>
</evidence>
<dbReference type="SUPFAM" id="SSF103473">
    <property type="entry name" value="MFS general substrate transporter"/>
    <property type="match status" value="1"/>
</dbReference>
<reference evidence="6" key="1">
    <citation type="submission" date="2021-01" db="EMBL/GenBank/DDBJ databases">
        <authorList>
            <person name="Kaushik A."/>
        </authorList>
    </citation>
    <scope>NUCLEOTIDE SEQUENCE</scope>
    <source>
        <strain evidence="6">AG3-T5</strain>
    </source>
</reference>
<feature type="transmembrane region" description="Helical" evidence="5">
    <location>
        <begin position="293"/>
        <end position="312"/>
    </location>
</feature>
<feature type="transmembrane region" description="Helical" evidence="5">
    <location>
        <begin position="575"/>
        <end position="594"/>
    </location>
</feature>
<evidence type="ECO:0000313" key="7">
    <source>
        <dbReference type="Proteomes" id="UP000663841"/>
    </source>
</evidence>
<keyword evidence="3 5" id="KW-1133">Transmembrane helix</keyword>
<feature type="transmembrane region" description="Helical" evidence="5">
    <location>
        <begin position="541"/>
        <end position="563"/>
    </location>
</feature>
<dbReference type="InterPro" id="IPR011701">
    <property type="entry name" value="MFS"/>
</dbReference>
<evidence type="ECO:0000256" key="2">
    <source>
        <dbReference type="ARBA" id="ARBA00022692"/>
    </source>
</evidence>
<comment type="subcellular location">
    <subcellularLocation>
        <location evidence="1">Membrane</location>
        <topology evidence="1">Multi-pass membrane protein</topology>
    </subcellularLocation>
</comment>
<accession>A0A8H2XW42</accession>
<feature type="transmembrane region" description="Helical" evidence="5">
    <location>
        <begin position="409"/>
        <end position="432"/>
    </location>
</feature>
<evidence type="ECO:0000256" key="1">
    <source>
        <dbReference type="ARBA" id="ARBA00004141"/>
    </source>
</evidence>